<dbReference type="FunFam" id="1.20.1280.290:FF:000018">
    <property type="entry name" value="Cystinosin homolog"/>
    <property type="match status" value="1"/>
</dbReference>
<keyword evidence="6 11" id="KW-1133">Transmembrane helix</keyword>
<dbReference type="PANTHER" id="PTHR13131:SF5">
    <property type="entry name" value="CYSTINOSIN"/>
    <property type="match status" value="1"/>
</dbReference>
<dbReference type="InterPro" id="IPR005282">
    <property type="entry name" value="LC_transporter"/>
</dbReference>
<dbReference type="Pfam" id="PF04193">
    <property type="entry name" value="PQ-loop"/>
    <property type="match status" value="1"/>
</dbReference>
<dbReference type="STRING" id="1147741.A0A0R3RLX3"/>
<keyword evidence="7 11" id="KW-0472">Membrane</keyword>
<evidence type="ECO:0000256" key="11">
    <source>
        <dbReference type="SAM" id="Phobius"/>
    </source>
</evidence>
<keyword evidence="5" id="KW-0677">Repeat</keyword>
<protein>
    <recommendedName>
        <fullName evidence="10">Cystinosin homolog</fullName>
    </recommendedName>
</protein>
<evidence type="ECO:0000256" key="10">
    <source>
        <dbReference type="ARBA" id="ARBA00074957"/>
    </source>
</evidence>
<keyword evidence="12" id="KW-1185">Reference proteome</keyword>
<keyword evidence="3" id="KW-0813">Transport</keyword>
<dbReference type="GO" id="GO:0015184">
    <property type="term" value="F:L-cystine transmembrane transporter activity"/>
    <property type="evidence" value="ECO:0007669"/>
    <property type="project" value="TreeGrafter"/>
</dbReference>
<comment type="catalytic activity">
    <reaction evidence="9">
        <text>L-cystine(out) + H(+)(out) = L-cystine(in) + H(+)(in)</text>
        <dbReference type="Rhea" id="RHEA:66172"/>
        <dbReference type="ChEBI" id="CHEBI:15378"/>
        <dbReference type="ChEBI" id="CHEBI:35491"/>
    </reaction>
    <physiologicalReaction direction="left-to-right" evidence="9">
        <dbReference type="Rhea" id="RHEA:66173"/>
    </physiologicalReaction>
</comment>
<feature type="transmembrane region" description="Helical" evidence="11">
    <location>
        <begin position="229"/>
        <end position="251"/>
    </location>
</feature>
<evidence type="ECO:0000256" key="8">
    <source>
        <dbReference type="ARBA" id="ARBA00023228"/>
    </source>
</evidence>
<dbReference type="InterPro" id="IPR006603">
    <property type="entry name" value="PQ-loop_rpt"/>
</dbReference>
<reference evidence="13" key="1">
    <citation type="submission" date="2017-02" db="UniProtKB">
        <authorList>
            <consortium name="WormBaseParasite"/>
        </authorList>
    </citation>
    <scope>IDENTIFICATION</scope>
</reference>
<evidence type="ECO:0000256" key="5">
    <source>
        <dbReference type="ARBA" id="ARBA00022737"/>
    </source>
</evidence>
<evidence type="ECO:0000256" key="3">
    <source>
        <dbReference type="ARBA" id="ARBA00022448"/>
    </source>
</evidence>
<comment type="similarity">
    <text evidence="2">Belongs to the cystinosin family.</text>
</comment>
<organism evidence="12 13">
    <name type="scientific">Elaeophora elaphi</name>
    <dbReference type="NCBI Taxonomy" id="1147741"/>
    <lineage>
        <taxon>Eukaryota</taxon>
        <taxon>Metazoa</taxon>
        <taxon>Ecdysozoa</taxon>
        <taxon>Nematoda</taxon>
        <taxon>Chromadorea</taxon>
        <taxon>Rhabditida</taxon>
        <taxon>Spirurina</taxon>
        <taxon>Spiruromorpha</taxon>
        <taxon>Filarioidea</taxon>
        <taxon>Onchocercidae</taxon>
        <taxon>Elaeophora</taxon>
    </lineage>
</organism>
<proteinExistence type="inferred from homology"/>
<evidence type="ECO:0000313" key="12">
    <source>
        <dbReference type="Proteomes" id="UP000050640"/>
    </source>
</evidence>
<feature type="transmembrane region" description="Helical" evidence="11">
    <location>
        <begin position="113"/>
        <end position="134"/>
    </location>
</feature>
<evidence type="ECO:0000256" key="7">
    <source>
        <dbReference type="ARBA" id="ARBA00023136"/>
    </source>
</evidence>
<feature type="transmembrane region" description="Helical" evidence="11">
    <location>
        <begin position="197"/>
        <end position="217"/>
    </location>
</feature>
<keyword evidence="4 11" id="KW-0812">Transmembrane</keyword>
<dbReference type="SMART" id="SM00679">
    <property type="entry name" value="CTNS"/>
    <property type="match status" value="1"/>
</dbReference>
<evidence type="ECO:0000313" key="13">
    <source>
        <dbReference type="WBParaSite" id="EEL_0000248201-mRNA-1"/>
    </source>
</evidence>
<evidence type="ECO:0000256" key="2">
    <source>
        <dbReference type="ARBA" id="ARBA00006855"/>
    </source>
</evidence>
<dbReference type="GO" id="GO:0005765">
    <property type="term" value="C:lysosomal membrane"/>
    <property type="evidence" value="ECO:0007669"/>
    <property type="project" value="UniProtKB-SubCell"/>
</dbReference>
<evidence type="ECO:0000256" key="9">
    <source>
        <dbReference type="ARBA" id="ARBA00048473"/>
    </source>
</evidence>
<dbReference type="Proteomes" id="UP000050640">
    <property type="component" value="Unplaced"/>
</dbReference>
<feature type="transmembrane region" description="Helical" evidence="11">
    <location>
        <begin position="146"/>
        <end position="167"/>
    </location>
</feature>
<dbReference type="AlphaFoldDB" id="A0A0R3RLX3"/>
<dbReference type="WBParaSite" id="EEL_0000248201-mRNA-1">
    <property type="protein sequence ID" value="EEL_0000248201-mRNA-1"/>
    <property type="gene ID" value="EEL_0000248201"/>
</dbReference>
<accession>A0A0R3RLX3</accession>
<dbReference type="Gene3D" id="1.20.1280.290">
    <property type="match status" value="1"/>
</dbReference>
<evidence type="ECO:0000256" key="1">
    <source>
        <dbReference type="ARBA" id="ARBA00004155"/>
    </source>
</evidence>
<name>A0A0R3RLX3_9BILA</name>
<sequence>MVRMTPAISIHVQPQEVAVAVGEDKTIEFYTLNNLPSPVDITLMRSDLFDATPHIFQLDNQTRSANIVITGLQITSHSVLEIEECNLTNPIGECPFNNIESAFVTVKVIHSKLLSIGVVLTGWIYFFAWSISFYPQIILNFTRKSVVGLNFDFLLLNIIGFICYAVYNVLMYFDPYIQEIYEHNHPHSLIPVLFNDVVFATHALLACLITAFQCFLYERGDQRISYTCWGLATVFGLFAGVMLMLTIMGIMNALHHIMGLSYIKMAVTMCKYFPQVKACYEKKIKLKFKVKSFRKVRQN</sequence>
<evidence type="ECO:0000256" key="4">
    <source>
        <dbReference type="ARBA" id="ARBA00022692"/>
    </source>
</evidence>
<evidence type="ECO:0000256" key="6">
    <source>
        <dbReference type="ARBA" id="ARBA00022989"/>
    </source>
</evidence>
<keyword evidence="8" id="KW-0458">Lysosome</keyword>
<comment type="subcellular location">
    <subcellularLocation>
        <location evidence="1">Lysosome membrane</location>
        <topology evidence="1">Multi-pass membrane protein</topology>
    </subcellularLocation>
</comment>
<dbReference type="PANTHER" id="PTHR13131">
    <property type="entry name" value="CYSTINOSIN"/>
    <property type="match status" value="1"/>
</dbReference>